<reference evidence="2" key="1">
    <citation type="journal article" date="2020" name="Phytopathology">
        <title>Genome sequence of the chestnut blight fungus Cryphonectria parasitica EP155: A fundamental resource for an archetypical invasive plant pathogen.</title>
        <authorList>
            <person name="Crouch J.A."/>
            <person name="Dawe A."/>
            <person name="Aerts A."/>
            <person name="Barry K."/>
            <person name="Churchill A.C.L."/>
            <person name="Grimwood J."/>
            <person name="Hillman B."/>
            <person name="Milgroom M.G."/>
            <person name="Pangilinan J."/>
            <person name="Smith M."/>
            <person name="Salamov A."/>
            <person name="Schmutz J."/>
            <person name="Yadav J."/>
            <person name="Grigoriev I.V."/>
            <person name="Nuss D."/>
        </authorList>
    </citation>
    <scope>NUCLEOTIDE SEQUENCE</scope>
    <source>
        <strain evidence="2">EP155</strain>
    </source>
</reference>
<keyword evidence="3" id="KW-1185">Reference proteome</keyword>
<feature type="compositionally biased region" description="Acidic residues" evidence="1">
    <location>
        <begin position="370"/>
        <end position="379"/>
    </location>
</feature>
<accession>A0A9P4Y867</accession>
<dbReference type="GO" id="GO:0017025">
    <property type="term" value="F:TBP-class protein binding"/>
    <property type="evidence" value="ECO:0007669"/>
    <property type="project" value="TreeGrafter"/>
</dbReference>
<dbReference type="GeneID" id="63841257"/>
<protein>
    <submittedName>
        <fullName evidence="2">Uncharacterized protein</fullName>
    </submittedName>
</protein>
<dbReference type="EMBL" id="MU032346">
    <property type="protein sequence ID" value="KAF3767865.1"/>
    <property type="molecule type" value="Genomic_DNA"/>
</dbReference>
<evidence type="ECO:0000313" key="3">
    <source>
        <dbReference type="Proteomes" id="UP000803844"/>
    </source>
</evidence>
<dbReference type="GO" id="GO:0001164">
    <property type="term" value="F:RNA polymerase I core promoter sequence-specific DNA binding"/>
    <property type="evidence" value="ECO:0007669"/>
    <property type="project" value="TreeGrafter"/>
</dbReference>
<name>A0A9P4Y867_CRYP1</name>
<proteinExistence type="predicted"/>
<dbReference type="RefSeq" id="XP_040778826.1">
    <property type="nucleotide sequence ID" value="XM_040924128.1"/>
</dbReference>
<dbReference type="InterPro" id="IPR053029">
    <property type="entry name" value="RNA_pol_I-specific_init_factor"/>
</dbReference>
<dbReference type="GO" id="GO:0042790">
    <property type="term" value="P:nucleolar large rRNA transcription by RNA polymerase I"/>
    <property type="evidence" value="ECO:0007669"/>
    <property type="project" value="TreeGrafter"/>
</dbReference>
<feature type="compositionally biased region" description="Polar residues" evidence="1">
    <location>
        <begin position="21"/>
        <end position="43"/>
    </location>
</feature>
<evidence type="ECO:0000313" key="2">
    <source>
        <dbReference type="EMBL" id="KAF3767865.1"/>
    </source>
</evidence>
<gene>
    <name evidence="2" type="ORF">M406DRAFT_40074</name>
</gene>
<evidence type="ECO:0000256" key="1">
    <source>
        <dbReference type="SAM" id="MobiDB-lite"/>
    </source>
</evidence>
<feature type="region of interest" description="Disordered" evidence="1">
    <location>
        <begin position="275"/>
        <end position="304"/>
    </location>
</feature>
<feature type="compositionally biased region" description="Basic residues" evidence="1">
    <location>
        <begin position="69"/>
        <end position="80"/>
    </location>
</feature>
<comment type="caution">
    <text evidence="2">The sequence shown here is derived from an EMBL/GenBank/DDBJ whole genome shotgun (WGS) entry which is preliminary data.</text>
</comment>
<feature type="compositionally biased region" description="Basic and acidic residues" evidence="1">
    <location>
        <begin position="409"/>
        <end position="424"/>
    </location>
</feature>
<feature type="region of interest" description="Disordered" evidence="1">
    <location>
        <begin position="409"/>
        <end position="446"/>
    </location>
</feature>
<dbReference type="Proteomes" id="UP000803844">
    <property type="component" value="Unassembled WGS sequence"/>
</dbReference>
<feature type="region of interest" description="Disordered" evidence="1">
    <location>
        <begin position="1"/>
        <end position="43"/>
    </location>
</feature>
<dbReference type="OrthoDB" id="2159786at2759"/>
<dbReference type="AlphaFoldDB" id="A0A9P4Y867"/>
<dbReference type="PANTHER" id="PTHR28244:SF1">
    <property type="entry name" value="RNA POLYMERASE I-SPECIFIC TRANSCRIPTION INITIATION FACTOR RRN11"/>
    <property type="match status" value="1"/>
</dbReference>
<sequence>MSSQKRKRSASAVSSGSSSATNLHRSQPLPSDTINPLSHSQSTLKQLSAAGLTETDVLPSTYLPNFPHRPIRPARRRSHGHAGEDDDLPPLPLSAEDDNARRARQMRGAQEQRLGVLTSVVLRALEEDDIPRARRAFGLLRRSEVRGKPVDLRRNGLWSLGAEVLMRAGETRSRTVLPGGQQQQQEKEEIVVMDNNDVGARNKTTLRRWGSPANMPQLRVYLEGLIRQYPYNRLHPDSISSLDFHPVLFSCELYNTWIEHKLALATLDRASETWSDDLDMPGGRYSDDNDDDDDDDSRLFGPTIRDRRLRQEKKTLAHRALAVMRDVAARMDALMENAPYNRSVEMLRLRGMVALYVGDLSVPPPPKTGDDEEEEEEEEGMRVRAEERARARVCFVRMRENGGRLDAFTERWLDGSGEDDHGANEEDDDLGSTWSSLPVFSSLPKR</sequence>
<feature type="region of interest" description="Disordered" evidence="1">
    <location>
        <begin position="360"/>
        <end position="384"/>
    </location>
</feature>
<feature type="region of interest" description="Disordered" evidence="1">
    <location>
        <begin position="58"/>
        <end position="95"/>
    </location>
</feature>
<dbReference type="PANTHER" id="PTHR28244">
    <property type="entry name" value="RNA POLYMERASE I-SPECIFIC TRANSCRIPTION INITIATION FACTOR RRN11"/>
    <property type="match status" value="1"/>
</dbReference>
<organism evidence="2 3">
    <name type="scientific">Cryphonectria parasitica (strain ATCC 38755 / EP155)</name>
    <dbReference type="NCBI Taxonomy" id="660469"/>
    <lineage>
        <taxon>Eukaryota</taxon>
        <taxon>Fungi</taxon>
        <taxon>Dikarya</taxon>
        <taxon>Ascomycota</taxon>
        <taxon>Pezizomycotina</taxon>
        <taxon>Sordariomycetes</taxon>
        <taxon>Sordariomycetidae</taxon>
        <taxon>Diaporthales</taxon>
        <taxon>Cryphonectriaceae</taxon>
        <taxon>Cryphonectria-Endothia species complex</taxon>
        <taxon>Cryphonectria</taxon>
    </lineage>
</organism>
<feature type="compositionally biased region" description="Low complexity" evidence="1">
    <location>
        <begin position="10"/>
        <end position="20"/>
    </location>
</feature>
<dbReference type="GO" id="GO:0070860">
    <property type="term" value="C:RNA polymerase I core factor complex"/>
    <property type="evidence" value="ECO:0007669"/>
    <property type="project" value="TreeGrafter"/>
</dbReference>